<comment type="caution">
    <text evidence="1">The sequence shown here is derived from an EMBL/GenBank/DDBJ whole genome shotgun (WGS) entry which is preliminary data.</text>
</comment>
<accession>A0A8S1D8J1</accession>
<dbReference type="AlphaFoldDB" id="A0A8S1D8J1"/>
<sequence length="144" mass="15937">MWKNSGRLNLSFDIFHPLKCCFPITDWHETPPLPQAFEVDFAGSESRRFSDRCRASSPAPFIACQSQNLPIGCGPFGRNWREPPRKRIRAAAPASSLGTSEDVPVLQAKFVKMAIVDPSTISDGMELNGTKSFIMSASQEVHLV</sequence>
<name>A0A8S1D8J1_9INSE</name>
<evidence type="ECO:0000313" key="2">
    <source>
        <dbReference type="Proteomes" id="UP000494165"/>
    </source>
</evidence>
<proteinExistence type="predicted"/>
<gene>
    <name evidence="1" type="ORF">CLODIP_2_CD07141</name>
</gene>
<keyword evidence="2" id="KW-1185">Reference proteome</keyword>
<organism evidence="1 2">
    <name type="scientific">Cloeon dipterum</name>
    <dbReference type="NCBI Taxonomy" id="197152"/>
    <lineage>
        <taxon>Eukaryota</taxon>
        <taxon>Metazoa</taxon>
        <taxon>Ecdysozoa</taxon>
        <taxon>Arthropoda</taxon>
        <taxon>Hexapoda</taxon>
        <taxon>Insecta</taxon>
        <taxon>Pterygota</taxon>
        <taxon>Palaeoptera</taxon>
        <taxon>Ephemeroptera</taxon>
        <taxon>Pisciforma</taxon>
        <taxon>Baetidae</taxon>
        <taxon>Cloeon</taxon>
    </lineage>
</organism>
<reference evidence="1 2" key="1">
    <citation type="submission" date="2020-04" db="EMBL/GenBank/DDBJ databases">
        <authorList>
            <person name="Alioto T."/>
            <person name="Alioto T."/>
            <person name="Gomez Garrido J."/>
        </authorList>
    </citation>
    <scope>NUCLEOTIDE SEQUENCE [LARGE SCALE GENOMIC DNA]</scope>
</reference>
<dbReference type="EMBL" id="CADEPI010000142">
    <property type="protein sequence ID" value="CAB3377244.1"/>
    <property type="molecule type" value="Genomic_DNA"/>
</dbReference>
<evidence type="ECO:0000313" key="1">
    <source>
        <dbReference type="EMBL" id="CAB3377244.1"/>
    </source>
</evidence>
<protein>
    <submittedName>
        <fullName evidence="1">Uncharacterized protein</fullName>
    </submittedName>
</protein>
<dbReference type="Proteomes" id="UP000494165">
    <property type="component" value="Unassembled WGS sequence"/>
</dbReference>